<feature type="region of interest" description="Disordered" evidence="1">
    <location>
        <begin position="233"/>
        <end position="261"/>
    </location>
</feature>
<gene>
    <name evidence="2" type="ORF">FIBSPDRAFT_962756</name>
</gene>
<protein>
    <recommendedName>
        <fullName evidence="4">Retrotransposon gag domain-containing protein</fullName>
    </recommendedName>
</protein>
<dbReference type="OrthoDB" id="3260975at2759"/>
<evidence type="ECO:0000256" key="1">
    <source>
        <dbReference type="SAM" id="MobiDB-lite"/>
    </source>
</evidence>
<accession>A0A165ZS12</accession>
<dbReference type="EMBL" id="KV417672">
    <property type="protein sequence ID" value="KZP10865.1"/>
    <property type="molecule type" value="Genomic_DNA"/>
</dbReference>
<evidence type="ECO:0000313" key="2">
    <source>
        <dbReference type="EMBL" id="KZP10865.1"/>
    </source>
</evidence>
<feature type="compositionally biased region" description="Pro residues" evidence="1">
    <location>
        <begin position="248"/>
        <end position="257"/>
    </location>
</feature>
<evidence type="ECO:0008006" key="4">
    <source>
        <dbReference type="Google" id="ProtNLM"/>
    </source>
</evidence>
<sequence length="487" mass="54313">MSQSTYDFPLFHGDYDETTETDLKADTPIQWLGKLERCFTSGTSDKDKIYAFRVNLERGSTASDWWKGIADTEKDTWDKVVDLFEAQWPPTKLVATGTTAKKALLLNLRLEESKLGEMEGTGRSENYSHIKWADKVHKLWKGLNDPSGHLLDQIRPNMPKALLDVISLSTADKNSGEKFFEAVRAVDVERMMQKFSESKAMRELEERVNALSIPSQYANHSPAPTAQHYQQTYYSPSYTPPHHRAQPTPGPQTPVPQPTAGLNHYAARQTPAHLPITPAAPHQGYLPTPANSALNNPFSDQTTPRPNNFSRQLAQTQASPLAGRGTDSNDIARRIAIESIPYQDTPEGVAAYTRAYTEWEARWGADNLCTFITDRLPLSPGTSPLGSKECYTCGIASTPPHLGFDCLALDHKKIPVREKQWRTYINKALWNAGQRSTPGRRSYQASPIIAQIAVTDDGYAYDPNIYPADSLQFEDDPSSGNGQESHY</sequence>
<feature type="compositionally biased region" description="Polar residues" evidence="1">
    <location>
        <begin position="289"/>
        <end position="319"/>
    </location>
</feature>
<name>A0A165ZS12_9AGAM</name>
<dbReference type="Proteomes" id="UP000076532">
    <property type="component" value="Unassembled WGS sequence"/>
</dbReference>
<dbReference type="AlphaFoldDB" id="A0A165ZS12"/>
<keyword evidence="3" id="KW-1185">Reference proteome</keyword>
<reference evidence="2 3" key="1">
    <citation type="journal article" date="2016" name="Mol. Biol. Evol.">
        <title>Comparative Genomics of Early-Diverging Mushroom-Forming Fungi Provides Insights into the Origins of Lignocellulose Decay Capabilities.</title>
        <authorList>
            <person name="Nagy L.G."/>
            <person name="Riley R."/>
            <person name="Tritt A."/>
            <person name="Adam C."/>
            <person name="Daum C."/>
            <person name="Floudas D."/>
            <person name="Sun H."/>
            <person name="Yadav J.S."/>
            <person name="Pangilinan J."/>
            <person name="Larsson K.H."/>
            <person name="Matsuura K."/>
            <person name="Barry K."/>
            <person name="Labutti K."/>
            <person name="Kuo R."/>
            <person name="Ohm R.A."/>
            <person name="Bhattacharya S.S."/>
            <person name="Shirouzu T."/>
            <person name="Yoshinaga Y."/>
            <person name="Martin F.M."/>
            <person name="Grigoriev I.V."/>
            <person name="Hibbett D.S."/>
        </authorList>
    </citation>
    <scope>NUCLEOTIDE SEQUENCE [LARGE SCALE GENOMIC DNA]</scope>
    <source>
        <strain evidence="2 3">CBS 109695</strain>
    </source>
</reference>
<organism evidence="2 3">
    <name type="scientific">Athelia psychrophila</name>
    <dbReference type="NCBI Taxonomy" id="1759441"/>
    <lineage>
        <taxon>Eukaryota</taxon>
        <taxon>Fungi</taxon>
        <taxon>Dikarya</taxon>
        <taxon>Basidiomycota</taxon>
        <taxon>Agaricomycotina</taxon>
        <taxon>Agaricomycetes</taxon>
        <taxon>Agaricomycetidae</taxon>
        <taxon>Atheliales</taxon>
        <taxon>Atheliaceae</taxon>
        <taxon>Athelia</taxon>
    </lineage>
</organism>
<evidence type="ECO:0000313" key="3">
    <source>
        <dbReference type="Proteomes" id="UP000076532"/>
    </source>
</evidence>
<feature type="region of interest" description="Disordered" evidence="1">
    <location>
        <begin position="275"/>
        <end position="327"/>
    </location>
</feature>
<proteinExistence type="predicted"/>